<evidence type="ECO:0000313" key="8">
    <source>
        <dbReference type="Proteomes" id="UP000199531"/>
    </source>
</evidence>
<dbReference type="InterPro" id="IPR051459">
    <property type="entry name" value="Cytochrome_c-type_DH"/>
</dbReference>
<evidence type="ECO:0000259" key="6">
    <source>
        <dbReference type="PROSITE" id="PS51007"/>
    </source>
</evidence>
<dbReference type="Pfam" id="PF00034">
    <property type="entry name" value="Cytochrom_C"/>
    <property type="match status" value="3"/>
</dbReference>
<accession>A0A1H8E7F7</accession>
<protein>
    <submittedName>
        <fullName evidence="7">Cytochrome c</fullName>
    </submittedName>
</protein>
<feature type="chain" id="PRO_5011554013" evidence="5">
    <location>
        <begin position="20"/>
        <end position="775"/>
    </location>
</feature>
<keyword evidence="5" id="KW-0732">Signal</keyword>
<evidence type="ECO:0000256" key="4">
    <source>
        <dbReference type="PROSITE-ProRule" id="PRU00433"/>
    </source>
</evidence>
<dbReference type="GO" id="GO:0009055">
    <property type="term" value="F:electron transfer activity"/>
    <property type="evidence" value="ECO:0007669"/>
    <property type="project" value="InterPro"/>
</dbReference>
<keyword evidence="2 4" id="KW-0479">Metal-binding</keyword>
<evidence type="ECO:0000256" key="1">
    <source>
        <dbReference type="ARBA" id="ARBA00022617"/>
    </source>
</evidence>
<dbReference type="AlphaFoldDB" id="A0A1H8E7F7"/>
<feature type="domain" description="Cytochrome c" evidence="6">
    <location>
        <begin position="660"/>
        <end position="753"/>
    </location>
</feature>
<dbReference type="RefSeq" id="WP_234969954.1">
    <property type="nucleotide sequence ID" value="NZ_FOCW01000001.1"/>
</dbReference>
<organism evidence="7 8">
    <name type="scientific">Brachymonas denitrificans DSM 15123</name>
    <dbReference type="NCBI Taxonomy" id="1121117"/>
    <lineage>
        <taxon>Bacteria</taxon>
        <taxon>Pseudomonadati</taxon>
        <taxon>Pseudomonadota</taxon>
        <taxon>Betaproteobacteria</taxon>
        <taxon>Burkholderiales</taxon>
        <taxon>Comamonadaceae</taxon>
        <taxon>Brachymonas</taxon>
    </lineage>
</organism>
<dbReference type="InterPro" id="IPR009056">
    <property type="entry name" value="Cyt_c-like_dom"/>
</dbReference>
<dbReference type="PANTHER" id="PTHR35008:SF8">
    <property type="entry name" value="ALCOHOL DEHYDROGENASE CYTOCHROME C SUBUNIT"/>
    <property type="match status" value="1"/>
</dbReference>
<dbReference type="PANTHER" id="PTHR35008">
    <property type="entry name" value="BLL4482 PROTEIN-RELATED"/>
    <property type="match status" value="1"/>
</dbReference>
<evidence type="ECO:0000256" key="3">
    <source>
        <dbReference type="ARBA" id="ARBA00023004"/>
    </source>
</evidence>
<feature type="domain" description="Cytochrome c" evidence="6">
    <location>
        <begin position="250"/>
        <end position="359"/>
    </location>
</feature>
<dbReference type="InterPro" id="IPR036909">
    <property type="entry name" value="Cyt_c-like_dom_sf"/>
</dbReference>
<feature type="domain" description="Cytochrome c" evidence="6">
    <location>
        <begin position="400"/>
        <end position="497"/>
    </location>
</feature>
<dbReference type="EMBL" id="FOCW01000001">
    <property type="protein sequence ID" value="SEN15412.1"/>
    <property type="molecule type" value="Genomic_DNA"/>
</dbReference>
<dbReference type="Pfam" id="PF21342">
    <property type="entry name" value="SoxA-TsdA_cyt-c"/>
    <property type="match status" value="1"/>
</dbReference>
<dbReference type="GO" id="GO:0020037">
    <property type="term" value="F:heme binding"/>
    <property type="evidence" value="ECO:0007669"/>
    <property type="project" value="InterPro"/>
</dbReference>
<sequence>MKRMTWAALPLALGGIVLAAQGVGATASAPATPGGAASAASAAVAPASAGLAAPAGAAASAASAVATAPAPAASTPPTANALPHQVIDDLPANYAADMDAATKAQVERGRYVARLGDCVACHTAKGGKAMAGGLALETPFGQLHSTNITPDPETGIGKYTFEQFDRAMRKGVAADGHNLYPAMPYPSYAKMTQDDMQDLFAYLMKGVAPVNQPNEPLGLGFPFNQRWGLKLWNWAFLDATPYQPDTSKDLLYQRGAYLVQGLGHCGACHTPRGWGFQEKTMTETGSKGAYFLAGETVEGWRALSLRNLWTVDETVKMLKTGQNSYGSVSGNMVDVVQHSTQYMTDEDLRAIGTFLKALPPGEHDKPMVVAAGGAVSGMGAPASAGASGASALAPAASAVAAAAIPASIYTTRGGLGYLQFCVDCHRTNGNGVPNVFPPLAGNGTLQSEDASTLIHIMLTGSKSAQTMAHSRVWTMPGFARLNDDEIAEILNFTRASWGQASKEITARDVASMRKSLDVKVDQSKFETPRLADMLKEKNADQLVQGARLNIQTHELLPKNVGNALNCTSCHMNAGTVADGSPYVGVSAFFPSYGARAGRNITLEDRINGCFRRSMNGKPLPLQSDEMKAMVAYFDWMKRETKPEDKVEGRGVGKVSRDIKPNVDNGKRIYANQCAACHGDNGEGIKDAAGKWVYPPLWGDMSFNIGAGMARTYTAAAFVKRNMPIGFHGKFPLGQGGLTDQEAVDVAEYFSHMPRPDFPDKVKDWPKGGKPADARY</sequence>
<dbReference type="SUPFAM" id="SSF46626">
    <property type="entry name" value="Cytochrome c"/>
    <property type="match status" value="5"/>
</dbReference>
<proteinExistence type="predicted"/>
<evidence type="ECO:0000256" key="5">
    <source>
        <dbReference type="SAM" id="SignalP"/>
    </source>
</evidence>
<gene>
    <name evidence="7" type="ORF">SAMN02745977_00588</name>
</gene>
<dbReference type="PROSITE" id="PS51007">
    <property type="entry name" value="CYTC"/>
    <property type="match status" value="4"/>
</dbReference>
<dbReference type="STRING" id="1121117.SAMN02745977_00588"/>
<name>A0A1H8E7F7_9BURK</name>
<keyword evidence="3 4" id="KW-0408">Iron</keyword>
<keyword evidence="1 4" id="KW-0349">Heme</keyword>
<evidence type="ECO:0000256" key="2">
    <source>
        <dbReference type="ARBA" id="ARBA00022723"/>
    </source>
</evidence>
<feature type="signal peptide" evidence="5">
    <location>
        <begin position="1"/>
        <end position="19"/>
    </location>
</feature>
<dbReference type="Gene3D" id="1.10.760.10">
    <property type="entry name" value="Cytochrome c-like domain"/>
    <property type="match status" value="4"/>
</dbReference>
<reference evidence="7 8" key="1">
    <citation type="submission" date="2016-10" db="EMBL/GenBank/DDBJ databases">
        <authorList>
            <person name="de Groot N.N."/>
        </authorList>
    </citation>
    <scope>NUCLEOTIDE SEQUENCE [LARGE SCALE GENOMIC DNA]</scope>
    <source>
        <strain evidence="7 8">DSM 15123</strain>
    </source>
</reference>
<feature type="domain" description="Cytochrome c" evidence="6">
    <location>
        <begin position="104"/>
        <end position="207"/>
    </location>
</feature>
<dbReference type="Proteomes" id="UP000199531">
    <property type="component" value="Unassembled WGS sequence"/>
</dbReference>
<evidence type="ECO:0000313" key="7">
    <source>
        <dbReference type="EMBL" id="SEN15412.1"/>
    </source>
</evidence>
<keyword evidence="8" id="KW-1185">Reference proteome</keyword>
<dbReference type="GO" id="GO:0046872">
    <property type="term" value="F:metal ion binding"/>
    <property type="evidence" value="ECO:0007669"/>
    <property type="project" value="UniProtKB-KW"/>
</dbReference>